<name>A0ABY3PBS5_9STAP</name>
<dbReference type="EMBL" id="CP086654">
    <property type="protein sequence ID" value="UEX89708.1"/>
    <property type="molecule type" value="Genomic_DNA"/>
</dbReference>
<reference evidence="1 2" key="1">
    <citation type="journal article" date="2022" name="Pathogens">
        <title>Staphylococcus ratti sp. nov. Isolated from a Lab Rat.</title>
        <authorList>
            <person name="Kovarovic V."/>
            <person name="Sedlacek I."/>
            <person name="Petras P."/>
            <person name="Kralova S."/>
            <person name="Maslanova I."/>
            <person name="Svec P."/>
            <person name="Neumann-Schaal M."/>
            <person name="Botka T."/>
            <person name="Gelbicova T."/>
            <person name="Stankova E."/>
            <person name="Doskar J."/>
            <person name="Pantucek R."/>
        </authorList>
    </citation>
    <scope>NUCLEOTIDE SEQUENCE [LARGE SCALE GENOMIC DNA]</scope>
    <source>
        <strain evidence="1 2">CCM 9025</strain>
    </source>
</reference>
<accession>A0ABY3PBS5</accession>
<sequence>MKIRDLEIDNRIAFYVDYNQDIPFEGIVTELIYNFDGEEKAEIETDEGEYYYINDNDEWERVYE</sequence>
<organism evidence="1 2">
    <name type="scientific">Staphylococcus ratti</name>
    <dbReference type="NCBI Taxonomy" id="2892440"/>
    <lineage>
        <taxon>Bacteria</taxon>
        <taxon>Bacillati</taxon>
        <taxon>Bacillota</taxon>
        <taxon>Bacilli</taxon>
        <taxon>Bacillales</taxon>
        <taxon>Staphylococcaceae</taxon>
        <taxon>Staphylococcus</taxon>
    </lineage>
</organism>
<evidence type="ECO:0000313" key="1">
    <source>
        <dbReference type="EMBL" id="UEX89708.1"/>
    </source>
</evidence>
<protein>
    <submittedName>
        <fullName evidence="1">Uncharacterized protein</fullName>
    </submittedName>
</protein>
<dbReference type="RefSeq" id="WP_229292213.1">
    <property type="nucleotide sequence ID" value="NZ_CP086654.1"/>
</dbReference>
<keyword evidence="2" id="KW-1185">Reference proteome</keyword>
<dbReference type="Proteomes" id="UP001197626">
    <property type="component" value="Chromosome"/>
</dbReference>
<proteinExistence type="predicted"/>
<gene>
    <name evidence="1" type="ORF">LN051_09075</name>
</gene>
<evidence type="ECO:0000313" key="2">
    <source>
        <dbReference type="Proteomes" id="UP001197626"/>
    </source>
</evidence>